<protein>
    <recommendedName>
        <fullName evidence="12">Acyl-CoA dehydrogenase</fullName>
    </recommendedName>
</protein>
<keyword evidence="4 6" id="KW-0274">FAD</keyword>
<dbReference type="FunFam" id="1.20.140.10:FF:000011">
    <property type="entry name" value="Medium-chain specific acyl-CoA dehydrogenase, mitochondrial"/>
    <property type="match status" value="1"/>
</dbReference>
<dbReference type="InterPro" id="IPR009100">
    <property type="entry name" value="AcylCoA_DH/oxidase_NM_dom_sf"/>
</dbReference>
<feature type="domain" description="Acyl-CoA dehydrogenase/oxidase C-terminal" evidence="7">
    <location>
        <begin position="227"/>
        <end position="376"/>
    </location>
</feature>
<dbReference type="Proteomes" id="UP000037392">
    <property type="component" value="Unassembled WGS sequence"/>
</dbReference>
<dbReference type="SUPFAM" id="SSF47203">
    <property type="entry name" value="Acyl-CoA dehydrogenase C-terminal domain-like"/>
    <property type="match status" value="1"/>
</dbReference>
<evidence type="ECO:0000256" key="3">
    <source>
        <dbReference type="ARBA" id="ARBA00022630"/>
    </source>
</evidence>
<dbReference type="Pfam" id="PF02770">
    <property type="entry name" value="Acyl-CoA_dh_M"/>
    <property type="match status" value="1"/>
</dbReference>
<accession>A0A0J9BUZ6</accession>
<evidence type="ECO:0000256" key="1">
    <source>
        <dbReference type="ARBA" id="ARBA00001974"/>
    </source>
</evidence>
<evidence type="ECO:0000313" key="10">
    <source>
        <dbReference type="EMBL" id="KMW16608.1"/>
    </source>
</evidence>
<dbReference type="PATRIC" id="fig|742734.4.peg.4401"/>
<dbReference type="Pfam" id="PF00441">
    <property type="entry name" value="Acyl-CoA_dh_1"/>
    <property type="match status" value="1"/>
</dbReference>
<evidence type="ECO:0008006" key="12">
    <source>
        <dbReference type="Google" id="ProtNLM"/>
    </source>
</evidence>
<dbReference type="Pfam" id="PF02771">
    <property type="entry name" value="Acyl-CoA_dh_N"/>
    <property type="match status" value="1"/>
</dbReference>
<dbReference type="Gene3D" id="1.10.540.10">
    <property type="entry name" value="Acyl-CoA dehydrogenase/oxidase, N-terminal domain"/>
    <property type="match status" value="1"/>
</dbReference>
<evidence type="ECO:0000259" key="9">
    <source>
        <dbReference type="Pfam" id="PF02771"/>
    </source>
</evidence>
<evidence type="ECO:0000256" key="5">
    <source>
        <dbReference type="ARBA" id="ARBA00023002"/>
    </source>
</evidence>
<dbReference type="InterPro" id="IPR009075">
    <property type="entry name" value="AcylCo_DH/oxidase_C"/>
</dbReference>
<proteinExistence type="inferred from homology"/>
<comment type="caution">
    <text evidence="10">The sequence shown here is derived from an EMBL/GenBank/DDBJ whole genome shotgun (WGS) entry which is preliminary data.</text>
</comment>
<organism evidence="10 11">
    <name type="scientific">[Clostridium] citroniae WAL-19142</name>
    <dbReference type="NCBI Taxonomy" id="742734"/>
    <lineage>
        <taxon>Bacteria</taxon>
        <taxon>Bacillati</taxon>
        <taxon>Bacillota</taxon>
        <taxon>Clostridia</taxon>
        <taxon>Lachnospirales</taxon>
        <taxon>Lachnospiraceae</taxon>
        <taxon>Enterocloster</taxon>
    </lineage>
</organism>
<dbReference type="GeneID" id="93161527"/>
<keyword evidence="5 6" id="KW-0560">Oxidoreductase</keyword>
<feature type="domain" description="Acyl-CoA oxidase/dehydrogenase middle" evidence="8">
    <location>
        <begin position="120"/>
        <end position="215"/>
    </location>
</feature>
<dbReference type="FunFam" id="2.40.110.10:FF:000001">
    <property type="entry name" value="Acyl-CoA dehydrogenase, mitochondrial"/>
    <property type="match status" value="1"/>
</dbReference>
<dbReference type="InterPro" id="IPR036250">
    <property type="entry name" value="AcylCo_DH-like_C"/>
</dbReference>
<dbReference type="AlphaFoldDB" id="A0A0J9BUZ6"/>
<feature type="domain" description="Acyl-CoA dehydrogenase/oxidase N-terminal" evidence="9">
    <location>
        <begin position="6"/>
        <end position="109"/>
    </location>
</feature>
<dbReference type="InterPro" id="IPR046373">
    <property type="entry name" value="Acyl-CoA_Oxase/DH_mid-dom_sf"/>
</dbReference>
<dbReference type="PANTHER" id="PTHR43884:SF12">
    <property type="entry name" value="ISOVALERYL-COA DEHYDROGENASE, MITOCHONDRIAL-RELATED"/>
    <property type="match status" value="1"/>
</dbReference>
<evidence type="ECO:0000259" key="7">
    <source>
        <dbReference type="Pfam" id="PF00441"/>
    </source>
</evidence>
<dbReference type="RefSeq" id="WP_045093362.1">
    <property type="nucleotide sequence ID" value="NZ_KQ235881.1"/>
</dbReference>
<evidence type="ECO:0000256" key="4">
    <source>
        <dbReference type="ARBA" id="ARBA00022827"/>
    </source>
</evidence>
<evidence type="ECO:0000313" key="11">
    <source>
        <dbReference type="Proteomes" id="UP000037392"/>
    </source>
</evidence>
<comment type="cofactor">
    <cofactor evidence="1 6">
        <name>FAD</name>
        <dbReference type="ChEBI" id="CHEBI:57692"/>
    </cofactor>
</comment>
<reference evidence="10 11" key="1">
    <citation type="submission" date="2011-04" db="EMBL/GenBank/DDBJ databases">
        <title>The Genome Sequence of Clostridium citroniae WAL-19142.</title>
        <authorList>
            <consortium name="The Broad Institute Genome Sequencing Platform"/>
            <person name="Earl A."/>
            <person name="Ward D."/>
            <person name="Feldgarden M."/>
            <person name="Gevers D."/>
            <person name="Warren Y.A."/>
            <person name="Tyrrell K.L."/>
            <person name="Citron D.M."/>
            <person name="Goldstein E.J."/>
            <person name="Daigneault M."/>
            <person name="Allen-Vercoe E."/>
            <person name="Young S.K."/>
            <person name="Zeng Q."/>
            <person name="Gargeya S."/>
            <person name="Fitzgerald M."/>
            <person name="Haas B."/>
            <person name="Abouelleil A."/>
            <person name="Alvarado L."/>
            <person name="Arachchi H.M."/>
            <person name="Berlin A."/>
            <person name="Brown A."/>
            <person name="Chapman S.B."/>
            <person name="Chen Z."/>
            <person name="Dunbar C."/>
            <person name="Freedman E."/>
            <person name="Gearin G."/>
            <person name="Gellesch M."/>
            <person name="Goldberg J."/>
            <person name="Griggs A."/>
            <person name="Gujja S."/>
            <person name="Heilman E.R."/>
            <person name="Heiman D."/>
            <person name="Howarth C."/>
            <person name="Larson L."/>
            <person name="Lui A."/>
            <person name="MacDonald P.J."/>
            <person name="Mehta T."/>
            <person name="Montmayeur A."/>
            <person name="Murphy C."/>
            <person name="Neiman D."/>
            <person name="Pearson M."/>
            <person name="Priest M."/>
            <person name="Roberts A."/>
            <person name="Saif S."/>
            <person name="Shea T."/>
            <person name="Shenoy N."/>
            <person name="Sisk P."/>
            <person name="Stolte C."/>
            <person name="Sykes S."/>
            <person name="White J."/>
            <person name="Yandava C."/>
            <person name="Wortman J."/>
            <person name="Nusbaum C."/>
            <person name="Birren B."/>
        </authorList>
    </citation>
    <scope>NUCLEOTIDE SEQUENCE [LARGE SCALE GENOMIC DNA]</scope>
    <source>
        <strain evidence="10 11">WAL-19142</strain>
    </source>
</reference>
<evidence type="ECO:0000259" key="8">
    <source>
        <dbReference type="Pfam" id="PF02770"/>
    </source>
</evidence>
<dbReference type="GO" id="GO:0050660">
    <property type="term" value="F:flavin adenine dinucleotide binding"/>
    <property type="evidence" value="ECO:0007669"/>
    <property type="project" value="InterPro"/>
</dbReference>
<comment type="similarity">
    <text evidence="2 6">Belongs to the acyl-CoA dehydrogenase family.</text>
</comment>
<dbReference type="PROSITE" id="PS00073">
    <property type="entry name" value="ACYL_COA_DH_2"/>
    <property type="match status" value="1"/>
</dbReference>
<dbReference type="SUPFAM" id="SSF56645">
    <property type="entry name" value="Acyl-CoA dehydrogenase NM domain-like"/>
    <property type="match status" value="1"/>
</dbReference>
<name>A0A0J9BUZ6_9FIRM</name>
<gene>
    <name evidence="10" type="ORF">HMPREF9470_04108</name>
</gene>
<evidence type="ECO:0000256" key="6">
    <source>
        <dbReference type="RuleBase" id="RU362125"/>
    </source>
</evidence>
<dbReference type="Gene3D" id="2.40.110.10">
    <property type="entry name" value="Butyryl-CoA Dehydrogenase, subunit A, domain 2"/>
    <property type="match status" value="1"/>
</dbReference>
<dbReference type="PIRSF" id="PIRSF016578">
    <property type="entry name" value="HsaA"/>
    <property type="match status" value="1"/>
</dbReference>
<dbReference type="GO" id="GO:0003995">
    <property type="term" value="F:acyl-CoA dehydrogenase activity"/>
    <property type="evidence" value="ECO:0007669"/>
    <property type="project" value="InterPro"/>
</dbReference>
<dbReference type="InterPro" id="IPR013786">
    <property type="entry name" value="AcylCoA_DH/ox_N"/>
</dbReference>
<dbReference type="OrthoDB" id="9802447at2"/>
<evidence type="ECO:0000256" key="2">
    <source>
        <dbReference type="ARBA" id="ARBA00009347"/>
    </source>
</evidence>
<dbReference type="EMBL" id="ADLK01000029">
    <property type="protein sequence ID" value="KMW16608.1"/>
    <property type="molecule type" value="Genomic_DNA"/>
</dbReference>
<dbReference type="Gene3D" id="1.20.140.10">
    <property type="entry name" value="Butyryl-CoA Dehydrogenase, subunit A, domain 3"/>
    <property type="match status" value="1"/>
</dbReference>
<keyword evidence="3 6" id="KW-0285">Flavoprotein</keyword>
<sequence>MAMIYTEDQLSIRDLIRDFMAKRVKPYLRELDDKGEFPQDIYREAFEMGLHCLQIPEEFGGAGLDYVTMAVALEEMGRCDPGFAITMLSTSMTLKCILLGGNDEQKQRAADILIPGAHGSFSMTEPNAGSDTLSLRTTARRDGDDYILNGTKCFATNGAYSDLYVIIATVDRSLGSKGTVAFMVEGGTPGLSVGKHENKMGLRLSNTCDLFLEDVRVPAANMLGSVGDGIRIALGGLDTGRIYNAAVAVGIAQNALEESVAYAKTREQFGKPIIENQAIQMMLADMQIGTEAGRQLVFGAMRLLDSGVKRVSMEASCAKTFCSDNAVKVTTDAVQIFGGYGYSKEYPVEKMMRDSKIFQIFEGTNQIQRLVVSRELAKLY</sequence>
<dbReference type="InterPro" id="IPR006091">
    <property type="entry name" value="Acyl-CoA_Oxase/DH_mid-dom"/>
</dbReference>
<dbReference type="InterPro" id="IPR037069">
    <property type="entry name" value="AcylCoA_DH/ox_N_sf"/>
</dbReference>
<dbReference type="PANTHER" id="PTHR43884">
    <property type="entry name" value="ACYL-COA DEHYDROGENASE"/>
    <property type="match status" value="1"/>
</dbReference>
<dbReference type="InterPro" id="IPR006089">
    <property type="entry name" value="Acyl-CoA_DH_CS"/>
</dbReference>